<dbReference type="EMBL" id="CAUEEQ010002136">
    <property type="protein sequence ID" value="CAJ0921856.1"/>
    <property type="molecule type" value="Genomic_DNA"/>
</dbReference>
<dbReference type="Pfam" id="PF26215">
    <property type="entry name" value="HTH_animal"/>
    <property type="match status" value="1"/>
</dbReference>
<name>A0ABN9KS77_9NEOB</name>
<reference evidence="2" key="1">
    <citation type="submission" date="2023-07" db="EMBL/GenBank/DDBJ databases">
        <authorList>
            <person name="Stuckert A."/>
        </authorList>
    </citation>
    <scope>NUCLEOTIDE SEQUENCE</scope>
</reference>
<feature type="domain" description="Helix-turn-helix" evidence="1">
    <location>
        <begin position="108"/>
        <end position="164"/>
    </location>
</feature>
<evidence type="ECO:0000313" key="3">
    <source>
        <dbReference type="Proteomes" id="UP001176940"/>
    </source>
</evidence>
<evidence type="ECO:0000259" key="1">
    <source>
        <dbReference type="Pfam" id="PF26215"/>
    </source>
</evidence>
<comment type="caution">
    <text evidence="2">The sequence shown here is derived from an EMBL/GenBank/DDBJ whole genome shotgun (WGS) entry which is preliminary data.</text>
</comment>
<gene>
    <name evidence="2" type="ORF">RIMI_LOCUS1628224</name>
</gene>
<accession>A0ABN9KS77</accession>
<dbReference type="PANTHER" id="PTHR21301:SF13">
    <property type="match status" value="1"/>
</dbReference>
<protein>
    <recommendedName>
        <fullName evidence="1">Helix-turn-helix domain-containing protein</fullName>
    </recommendedName>
</protein>
<dbReference type="Proteomes" id="UP001176940">
    <property type="component" value="Unassembled WGS sequence"/>
</dbReference>
<keyword evidence="3" id="KW-1185">Reference proteome</keyword>
<proteinExistence type="predicted"/>
<organism evidence="2 3">
    <name type="scientific">Ranitomeya imitator</name>
    <name type="common">mimic poison frog</name>
    <dbReference type="NCBI Taxonomy" id="111125"/>
    <lineage>
        <taxon>Eukaryota</taxon>
        <taxon>Metazoa</taxon>
        <taxon>Chordata</taxon>
        <taxon>Craniata</taxon>
        <taxon>Vertebrata</taxon>
        <taxon>Euteleostomi</taxon>
        <taxon>Amphibia</taxon>
        <taxon>Batrachia</taxon>
        <taxon>Anura</taxon>
        <taxon>Neobatrachia</taxon>
        <taxon>Hyloidea</taxon>
        <taxon>Dendrobatidae</taxon>
        <taxon>Dendrobatinae</taxon>
        <taxon>Ranitomeya</taxon>
    </lineage>
</organism>
<evidence type="ECO:0000313" key="2">
    <source>
        <dbReference type="EMBL" id="CAJ0921856.1"/>
    </source>
</evidence>
<sequence>MGAAFASSYANLFLGMWERGLFFTKPVAYIEGVLFWTRYIDDILFIWQGPERDLFEFVKILNDNELNIRLTVKYSQTTIDFLDIQISGMVGKTLETDVFRKKTAANNLLHASSSHPKPLIDSIPTGQFLRARRICSNDVTFKEQANALTARFKDRGYSNRSIKKGYKKAKDASRLSLLQPHNNDKTAAEPIVRFISTYNGKWFQMREALKKYWPILLTDRTLAKCLPQDPAITYRRSPNLKDQLVHSYYRGPQIEKSFTSRGPKWGFYPCGECIACPNMLRATEFKSCDGTSVKFHNCDATLLSVTGIDKLTNAVKYGFNDDCSIHLHEVCRRYEYFYTAPA</sequence>
<dbReference type="InterPro" id="IPR058912">
    <property type="entry name" value="HTH_animal"/>
</dbReference>
<dbReference type="PANTHER" id="PTHR21301">
    <property type="entry name" value="REVERSE TRANSCRIPTASE"/>
    <property type="match status" value="1"/>
</dbReference>